<dbReference type="InterPro" id="IPR005625">
    <property type="entry name" value="PepSY-ass_TM"/>
</dbReference>
<dbReference type="AlphaFoldDB" id="A0A1H6JMD8"/>
<organism evidence="2 3">
    <name type="scientific">Rheinheimera pacifica</name>
    <dbReference type="NCBI Taxonomy" id="173990"/>
    <lineage>
        <taxon>Bacteria</taxon>
        <taxon>Pseudomonadati</taxon>
        <taxon>Pseudomonadota</taxon>
        <taxon>Gammaproteobacteria</taxon>
        <taxon>Chromatiales</taxon>
        <taxon>Chromatiaceae</taxon>
        <taxon>Rheinheimera</taxon>
    </lineage>
</organism>
<keyword evidence="1" id="KW-1133">Transmembrane helix</keyword>
<dbReference type="PANTHER" id="PTHR34219">
    <property type="entry name" value="IRON-REGULATED INNER MEMBRANE PROTEIN-RELATED"/>
    <property type="match status" value="1"/>
</dbReference>
<keyword evidence="1" id="KW-0472">Membrane</keyword>
<feature type="transmembrane region" description="Helical" evidence="1">
    <location>
        <begin position="184"/>
        <end position="204"/>
    </location>
</feature>
<feature type="transmembrane region" description="Helical" evidence="1">
    <location>
        <begin position="136"/>
        <end position="156"/>
    </location>
</feature>
<name>A0A1H6JMD8_9GAMM</name>
<evidence type="ECO:0000313" key="3">
    <source>
        <dbReference type="Proteomes" id="UP000199371"/>
    </source>
</evidence>
<proteinExistence type="predicted"/>
<dbReference type="EMBL" id="FNXF01000002">
    <property type="protein sequence ID" value="SEH63558.1"/>
    <property type="molecule type" value="Genomic_DNA"/>
</dbReference>
<reference evidence="3" key="1">
    <citation type="submission" date="2016-10" db="EMBL/GenBank/DDBJ databases">
        <authorList>
            <person name="Varghese N."/>
            <person name="Submissions S."/>
        </authorList>
    </citation>
    <scope>NUCLEOTIDE SEQUENCE [LARGE SCALE GENOMIC DNA]</scope>
    <source>
        <strain evidence="3">DSM 17616</strain>
    </source>
</reference>
<dbReference type="PANTHER" id="PTHR34219:SF8">
    <property type="entry name" value="PEPSY DOMAIN-CONTAINING PROTEIN"/>
    <property type="match status" value="1"/>
</dbReference>
<dbReference type="OrthoDB" id="5294804at2"/>
<dbReference type="Proteomes" id="UP000199371">
    <property type="component" value="Unassembled WGS sequence"/>
</dbReference>
<keyword evidence="1" id="KW-0812">Transmembrane</keyword>
<feature type="transmembrane region" description="Helical" evidence="1">
    <location>
        <begin position="356"/>
        <end position="377"/>
    </location>
</feature>
<dbReference type="RefSeq" id="WP_092789952.1">
    <property type="nucleotide sequence ID" value="NZ_FNXF01000002.1"/>
</dbReference>
<evidence type="ECO:0000256" key="1">
    <source>
        <dbReference type="SAM" id="Phobius"/>
    </source>
</evidence>
<dbReference type="Pfam" id="PF03929">
    <property type="entry name" value="PepSY_TM"/>
    <property type="match status" value="1"/>
</dbReference>
<accession>A0A1H6JMD8</accession>
<keyword evidence="3" id="KW-1185">Reference proteome</keyword>
<feature type="transmembrane region" description="Helical" evidence="1">
    <location>
        <begin position="12"/>
        <end position="35"/>
    </location>
</feature>
<gene>
    <name evidence="2" type="ORF">SAMN05660691_00530</name>
</gene>
<dbReference type="STRING" id="173990.SAMN05660691_00530"/>
<evidence type="ECO:0000313" key="2">
    <source>
        <dbReference type="EMBL" id="SEH63558.1"/>
    </source>
</evidence>
<protein>
    <submittedName>
        <fullName evidence="2">Uncharacterized iron-regulated membrane protein</fullName>
    </submittedName>
</protein>
<feature type="transmembrane region" description="Helical" evidence="1">
    <location>
        <begin position="325"/>
        <end position="344"/>
    </location>
</feature>
<sequence>MTNRQWFALHSWAGFVLGALLLLVCVTGVLATLSYEIQYLSDSKYRALSSRSGPVNWTQLEQNLAAAYPDSQLISVQVHQQAYLAGEASLATPDGFRFAYFDPASGSLTGSGDWGRLSRFLRNLHMYLSVEGVGKVIVTSLSFLLLISLISSFYVYRNWWRQWLRNPGKWRWAVRSSWASWHKLIGLWSWWFVLLMTLTGLWYFTEHWLLKTPLQYYPPVPRATLSAAAPTQSLSLTEITSIAQQHRPQLDIRAVLYNSNAKAPIVVSGQAGDLLLRDRANRIYLDSAGNVMGSQSSADLAALAYLTDMADPLHFGNFSGLTVKLIYALFGTGLCILVAGGMRMQWLRTKHKQPSLARWLGLFGWLALLLALSGIGWTSTTFSQRELSKPPLSPLLGTLAGAQPS</sequence>